<evidence type="ECO:0000313" key="1">
    <source>
        <dbReference type="EMBL" id="MDQ9073749.1"/>
    </source>
</evidence>
<reference evidence="1" key="1">
    <citation type="submission" date="2023-08" db="EMBL/GenBank/DDBJ databases">
        <title>Emergence of clinically-relevant ST2 carbapenem-resistant Acinetobacter baumannii strains in hospital sewages in Zhejiang, East of China.</title>
        <authorList>
            <person name="Kaichao C."/>
            <person name="Zhang R."/>
        </authorList>
    </citation>
    <scope>NUCLEOTIDE SEQUENCE</scope>
    <source>
        <strain evidence="1">M-SY-60</strain>
    </source>
</reference>
<organism evidence="1 2">
    <name type="scientific">Acinetobacter gerneri</name>
    <dbReference type="NCBI Taxonomy" id="202952"/>
    <lineage>
        <taxon>Bacteria</taxon>
        <taxon>Pseudomonadati</taxon>
        <taxon>Pseudomonadota</taxon>
        <taxon>Gammaproteobacteria</taxon>
        <taxon>Moraxellales</taxon>
        <taxon>Moraxellaceae</taxon>
        <taxon>Acinetobacter</taxon>
    </lineage>
</organism>
<dbReference type="Proteomes" id="UP001243195">
    <property type="component" value="Unassembled WGS sequence"/>
</dbReference>
<accession>A0AAW8JPB3</accession>
<evidence type="ECO:0000313" key="2">
    <source>
        <dbReference type="Proteomes" id="UP001243195"/>
    </source>
</evidence>
<dbReference type="RefSeq" id="WP_308957526.1">
    <property type="nucleotide sequence ID" value="NZ_JAVICY010000063.1"/>
</dbReference>
<dbReference type="EMBL" id="JAVIDA010000062">
    <property type="protein sequence ID" value="MDQ9073749.1"/>
    <property type="molecule type" value="Genomic_DNA"/>
</dbReference>
<gene>
    <name evidence="1" type="ORF">RFH51_20165</name>
</gene>
<dbReference type="AlphaFoldDB" id="A0AAW8JPB3"/>
<sequence>MNIKQNILEDVDFILSSRANTYIGKTATEKYFLYTEKMNLFEIQLKEMIRPYFFKDSQKLSFKTLGQIALYLQKKGERAELIFLLKKNIKNRNEITQYFWVDKSVSKSMGISLDCINEQFLDQIIDDLESLIWRIQAASATV</sequence>
<name>A0AAW8JPB3_9GAMM</name>
<comment type="caution">
    <text evidence="1">The sequence shown here is derived from an EMBL/GenBank/DDBJ whole genome shotgun (WGS) entry which is preliminary data.</text>
</comment>
<proteinExistence type="predicted"/>
<protein>
    <submittedName>
        <fullName evidence="1">Uncharacterized protein</fullName>
    </submittedName>
</protein>